<dbReference type="AlphaFoldDB" id="A0ABC9U3W0"/>
<proteinExistence type="predicted"/>
<organism evidence="1 2">
    <name type="scientific">[Clostridium] symbiosum ATCC 14940</name>
    <dbReference type="NCBI Taxonomy" id="411472"/>
    <lineage>
        <taxon>Bacteria</taxon>
        <taxon>Bacillati</taxon>
        <taxon>Bacillota</taxon>
        <taxon>Clostridia</taxon>
        <taxon>Lachnospirales</taxon>
        <taxon>Lachnospiraceae</taxon>
        <taxon>Otoolea</taxon>
    </lineage>
</organism>
<evidence type="ECO:0000313" key="2">
    <source>
        <dbReference type="Proteomes" id="UP000016491"/>
    </source>
</evidence>
<accession>A0ABC9U3W0</accession>
<gene>
    <name evidence="1" type="ORF">CLOSYM_00102</name>
</gene>
<protein>
    <recommendedName>
        <fullName evidence="3">DUF1493 family protein</fullName>
    </recommendedName>
</protein>
<name>A0ABC9U3W0_CLOSY</name>
<sequence>MTATFKKGIIILTYYGKMEVKGMLFFQIDSIDRPIFNEFFTKFPNDYLETEDDGIFGMEDLLQITLTLSAASLPYVL</sequence>
<reference evidence="1 2" key="1">
    <citation type="submission" date="2013-07" db="EMBL/GenBank/DDBJ databases">
        <authorList>
            <person name="Weinstock G."/>
            <person name="Sodergren E."/>
            <person name="Wylie T."/>
            <person name="Fulton L."/>
            <person name="Fulton R."/>
            <person name="Fronick C."/>
            <person name="O'Laughlin M."/>
            <person name="Godfrey J."/>
            <person name="Miner T."/>
            <person name="Herter B."/>
            <person name="Appelbaum E."/>
            <person name="Cordes M."/>
            <person name="Lek S."/>
            <person name="Wollam A."/>
            <person name="Pepin K.H."/>
            <person name="Palsikar V.B."/>
            <person name="Mitreva M."/>
            <person name="Wilson R.K."/>
        </authorList>
    </citation>
    <scope>NUCLEOTIDE SEQUENCE [LARGE SCALE GENOMIC DNA]</scope>
    <source>
        <strain evidence="1 2">ATCC 14940</strain>
    </source>
</reference>
<dbReference type="Proteomes" id="UP000016491">
    <property type="component" value="Unassembled WGS sequence"/>
</dbReference>
<evidence type="ECO:0000313" key="1">
    <source>
        <dbReference type="EMBL" id="ERI80658.1"/>
    </source>
</evidence>
<dbReference type="EMBL" id="AWSU01000010">
    <property type="protein sequence ID" value="ERI80658.1"/>
    <property type="molecule type" value="Genomic_DNA"/>
</dbReference>
<evidence type="ECO:0008006" key="3">
    <source>
        <dbReference type="Google" id="ProtNLM"/>
    </source>
</evidence>
<comment type="caution">
    <text evidence="1">The sequence shown here is derived from an EMBL/GenBank/DDBJ whole genome shotgun (WGS) entry which is preliminary data.</text>
</comment>